<name>A0A9D1AAQ6_9FIRM</name>
<proteinExistence type="predicted"/>
<accession>A0A9D1AAQ6</accession>
<dbReference type="EMBL" id="DVGK01000043">
    <property type="protein sequence ID" value="HIR13046.1"/>
    <property type="molecule type" value="Genomic_DNA"/>
</dbReference>
<protein>
    <submittedName>
        <fullName evidence="1">DUF3793 family protein</fullName>
    </submittedName>
</protein>
<evidence type="ECO:0000313" key="2">
    <source>
        <dbReference type="Proteomes" id="UP000886757"/>
    </source>
</evidence>
<evidence type="ECO:0000313" key="1">
    <source>
        <dbReference type="EMBL" id="HIR13046.1"/>
    </source>
</evidence>
<dbReference type="Proteomes" id="UP000886757">
    <property type="component" value="Unassembled WGS sequence"/>
</dbReference>
<gene>
    <name evidence="1" type="ORF">IAB31_03870</name>
</gene>
<reference evidence="1" key="2">
    <citation type="journal article" date="2021" name="PeerJ">
        <title>Extensive microbial diversity within the chicken gut microbiome revealed by metagenomics and culture.</title>
        <authorList>
            <person name="Gilroy R."/>
            <person name="Ravi A."/>
            <person name="Getino M."/>
            <person name="Pursley I."/>
            <person name="Horton D.L."/>
            <person name="Alikhan N.F."/>
            <person name="Baker D."/>
            <person name="Gharbi K."/>
            <person name="Hall N."/>
            <person name="Watson M."/>
            <person name="Adriaenssens E.M."/>
            <person name="Foster-Nyarko E."/>
            <person name="Jarju S."/>
            <person name="Secka A."/>
            <person name="Antonio M."/>
            <person name="Oren A."/>
            <person name="Chaudhuri R.R."/>
            <person name="La Ragione R."/>
            <person name="Hildebrand F."/>
            <person name="Pallen M.J."/>
        </authorList>
    </citation>
    <scope>NUCLEOTIDE SEQUENCE</scope>
    <source>
        <strain evidence="1">ChiSjej4B22-8148</strain>
    </source>
</reference>
<organism evidence="1 2">
    <name type="scientific">Candidatus Choladousia intestinavium</name>
    <dbReference type="NCBI Taxonomy" id="2840727"/>
    <lineage>
        <taxon>Bacteria</taxon>
        <taxon>Bacillati</taxon>
        <taxon>Bacillota</taxon>
        <taxon>Clostridia</taxon>
        <taxon>Lachnospirales</taxon>
        <taxon>Lachnospiraceae</taxon>
        <taxon>Lachnospiraceae incertae sedis</taxon>
        <taxon>Candidatus Choladousia</taxon>
    </lineage>
</organism>
<sequence>MGTEGVRFAVGRQCAPVLAGVKPSNLLIIEKGHKELLGWELKGTRLARCLLYTSERKDYWLLFEPEKVENLVRDPDNVNFLQKQGYERDLPLTGMLIQFRGRFARYKEGRDGFPHEMGILLGYPLNDVAGFIEHEGRDFKLSGYWKVYDDVDYARGIFELYQYAKQAVLQLCRQGTGLSDICRMCRENIKA</sequence>
<reference evidence="1" key="1">
    <citation type="submission" date="2020-10" db="EMBL/GenBank/DDBJ databases">
        <authorList>
            <person name="Gilroy R."/>
        </authorList>
    </citation>
    <scope>NUCLEOTIDE SEQUENCE</scope>
    <source>
        <strain evidence="1">ChiSjej4B22-8148</strain>
    </source>
</reference>
<dbReference type="AlphaFoldDB" id="A0A9D1AAQ6"/>
<dbReference type="Pfam" id="PF12672">
    <property type="entry name" value="DUF3793"/>
    <property type="match status" value="1"/>
</dbReference>
<comment type="caution">
    <text evidence="1">The sequence shown here is derived from an EMBL/GenBank/DDBJ whole genome shotgun (WGS) entry which is preliminary data.</text>
</comment>
<dbReference type="InterPro" id="IPR024523">
    <property type="entry name" value="DUF3793"/>
</dbReference>